<proteinExistence type="predicted"/>
<dbReference type="Proteomes" id="UP000593571">
    <property type="component" value="Unassembled WGS sequence"/>
</dbReference>
<reference evidence="1 2" key="1">
    <citation type="journal article" date="2020" name="Nature">
        <title>Six reference-quality genomes reveal evolution of bat adaptations.</title>
        <authorList>
            <person name="Jebb D."/>
            <person name="Huang Z."/>
            <person name="Pippel M."/>
            <person name="Hughes G.M."/>
            <person name="Lavrichenko K."/>
            <person name="Devanna P."/>
            <person name="Winkler S."/>
            <person name="Jermiin L.S."/>
            <person name="Skirmuntt E.C."/>
            <person name="Katzourakis A."/>
            <person name="Burkitt-Gray L."/>
            <person name="Ray D.A."/>
            <person name="Sullivan K.A.M."/>
            <person name="Roscito J.G."/>
            <person name="Kirilenko B.M."/>
            <person name="Davalos L.M."/>
            <person name="Corthals A.P."/>
            <person name="Power M.L."/>
            <person name="Jones G."/>
            <person name="Ransome R.D."/>
            <person name="Dechmann D.K.N."/>
            <person name="Locatelli A.G."/>
            <person name="Puechmaille S.J."/>
            <person name="Fedrigo O."/>
            <person name="Jarvis E.D."/>
            <person name="Hiller M."/>
            <person name="Vernes S.C."/>
            <person name="Myers E.W."/>
            <person name="Teeling E.C."/>
        </authorList>
    </citation>
    <scope>NUCLEOTIDE SEQUENCE [LARGE SCALE GENOMIC DNA]</scope>
    <source>
        <strain evidence="1">MRouAeg1</strain>
        <tissue evidence="1">Muscle</tissue>
    </source>
</reference>
<accession>A0A7J8KB48</accession>
<sequence>MLHIDHLDCLGVGLRVSHSCLESNGGKHDLTAGSHLKHTAPGQRCNPAQSCCDRAGSSAAAWPSEERNAGCKAATGRAPATQHTTIEPLLSTSGAGSFGNGSLCQEMIEVARFVTAAGSGPQVSDIHQDFSRSHCPHLLHGITRTNQQLL</sequence>
<evidence type="ECO:0000313" key="1">
    <source>
        <dbReference type="EMBL" id="KAF6506052.1"/>
    </source>
</evidence>
<comment type="caution">
    <text evidence="1">The sequence shown here is derived from an EMBL/GenBank/DDBJ whole genome shotgun (WGS) entry which is preliminary data.</text>
</comment>
<dbReference type="EMBL" id="JACASE010000001">
    <property type="protein sequence ID" value="KAF6506052.1"/>
    <property type="molecule type" value="Genomic_DNA"/>
</dbReference>
<organism evidence="1 2">
    <name type="scientific">Rousettus aegyptiacus</name>
    <name type="common">Egyptian fruit bat</name>
    <name type="synonym">Pteropus aegyptiacus</name>
    <dbReference type="NCBI Taxonomy" id="9407"/>
    <lineage>
        <taxon>Eukaryota</taxon>
        <taxon>Metazoa</taxon>
        <taxon>Chordata</taxon>
        <taxon>Craniata</taxon>
        <taxon>Vertebrata</taxon>
        <taxon>Euteleostomi</taxon>
        <taxon>Mammalia</taxon>
        <taxon>Eutheria</taxon>
        <taxon>Laurasiatheria</taxon>
        <taxon>Chiroptera</taxon>
        <taxon>Yinpterochiroptera</taxon>
        <taxon>Pteropodoidea</taxon>
        <taxon>Pteropodidae</taxon>
        <taxon>Rousettinae</taxon>
        <taxon>Rousettus</taxon>
    </lineage>
</organism>
<evidence type="ECO:0000313" key="2">
    <source>
        <dbReference type="Proteomes" id="UP000593571"/>
    </source>
</evidence>
<dbReference type="AlphaFoldDB" id="A0A7J8KB48"/>
<gene>
    <name evidence="1" type="ORF">HJG63_007903</name>
</gene>
<protein>
    <submittedName>
        <fullName evidence="1">Uncharacterized protein</fullName>
    </submittedName>
</protein>
<keyword evidence="2" id="KW-1185">Reference proteome</keyword>
<name>A0A7J8KB48_ROUAE</name>